<name>A0ABP7IN66_9ACTN</name>
<dbReference type="EMBL" id="BAAAZR010000017">
    <property type="protein sequence ID" value="GAA3822439.1"/>
    <property type="molecule type" value="Genomic_DNA"/>
</dbReference>
<evidence type="ECO:0000313" key="7">
    <source>
        <dbReference type="Proteomes" id="UP001500888"/>
    </source>
</evidence>
<reference evidence="7" key="1">
    <citation type="journal article" date="2019" name="Int. J. Syst. Evol. Microbiol.">
        <title>The Global Catalogue of Microorganisms (GCM) 10K type strain sequencing project: providing services to taxonomists for standard genome sequencing and annotation.</title>
        <authorList>
            <consortium name="The Broad Institute Genomics Platform"/>
            <consortium name="The Broad Institute Genome Sequencing Center for Infectious Disease"/>
            <person name="Wu L."/>
            <person name="Ma J."/>
        </authorList>
    </citation>
    <scope>NUCLEOTIDE SEQUENCE [LARGE SCALE GENOMIC DNA]</scope>
    <source>
        <strain evidence="7">JCM 16908</strain>
    </source>
</reference>
<keyword evidence="1" id="KW-0805">Transcription regulation</keyword>
<evidence type="ECO:0000256" key="2">
    <source>
        <dbReference type="ARBA" id="ARBA00023125"/>
    </source>
</evidence>
<accession>A0ABP7IN66</accession>
<sequence length="189" mass="20765">MAITSPPRPMRADARRNYDRLLAEAKIVFVEQGVDAPLEEIARRAGVGIGTLYRHFPTRLTLQEAVYHDHVVSLAQQAHDLADRLPPSEAVREWMRIIAASSRTKRGLTQALTATLEPHSEVFTSCHEKMRGAAGALLSRAQEAGEVRPELDGLGLLRIAHAIAVASERSEDSGELLLTIMMDGLRPQS</sequence>
<dbReference type="InterPro" id="IPR050109">
    <property type="entry name" value="HTH-type_TetR-like_transc_reg"/>
</dbReference>
<evidence type="ECO:0000256" key="1">
    <source>
        <dbReference type="ARBA" id="ARBA00023015"/>
    </source>
</evidence>
<dbReference type="SUPFAM" id="SSF48498">
    <property type="entry name" value="Tetracyclin repressor-like, C-terminal domain"/>
    <property type="match status" value="1"/>
</dbReference>
<dbReference type="Proteomes" id="UP001500888">
    <property type="component" value="Unassembled WGS sequence"/>
</dbReference>
<feature type="domain" description="HTH tetR-type" evidence="5">
    <location>
        <begin position="15"/>
        <end position="74"/>
    </location>
</feature>
<dbReference type="Pfam" id="PF00440">
    <property type="entry name" value="TetR_N"/>
    <property type="match status" value="1"/>
</dbReference>
<dbReference type="InterPro" id="IPR009057">
    <property type="entry name" value="Homeodomain-like_sf"/>
</dbReference>
<evidence type="ECO:0000259" key="5">
    <source>
        <dbReference type="PROSITE" id="PS50977"/>
    </source>
</evidence>
<protein>
    <submittedName>
        <fullName evidence="6">TetR/AcrR family transcriptional regulator</fullName>
    </submittedName>
</protein>
<dbReference type="Pfam" id="PF21597">
    <property type="entry name" value="TetR_C_43"/>
    <property type="match status" value="1"/>
</dbReference>
<dbReference type="InterPro" id="IPR036271">
    <property type="entry name" value="Tet_transcr_reg_TetR-rel_C_sf"/>
</dbReference>
<keyword evidence="7" id="KW-1185">Reference proteome</keyword>
<gene>
    <name evidence="6" type="ORF">GCM10022226_48610</name>
</gene>
<evidence type="ECO:0000256" key="4">
    <source>
        <dbReference type="PROSITE-ProRule" id="PRU00335"/>
    </source>
</evidence>
<dbReference type="InterPro" id="IPR049445">
    <property type="entry name" value="TetR_SbtR-like_C"/>
</dbReference>
<proteinExistence type="predicted"/>
<comment type="caution">
    <text evidence="6">The sequence shown here is derived from an EMBL/GenBank/DDBJ whole genome shotgun (WGS) entry which is preliminary data.</text>
</comment>
<dbReference type="PANTHER" id="PTHR30055">
    <property type="entry name" value="HTH-TYPE TRANSCRIPTIONAL REGULATOR RUTR"/>
    <property type="match status" value="1"/>
</dbReference>
<evidence type="ECO:0000256" key="3">
    <source>
        <dbReference type="ARBA" id="ARBA00023163"/>
    </source>
</evidence>
<keyword evidence="2 4" id="KW-0238">DNA-binding</keyword>
<keyword evidence="3" id="KW-0804">Transcription</keyword>
<dbReference type="PANTHER" id="PTHR30055:SF234">
    <property type="entry name" value="HTH-TYPE TRANSCRIPTIONAL REGULATOR BETI"/>
    <property type="match status" value="1"/>
</dbReference>
<dbReference type="PRINTS" id="PR00455">
    <property type="entry name" value="HTHTETR"/>
</dbReference>
<dbReference type="InterPro" id="IPR001647">
    <property type="entry name" value="HTH_TetR"/>
</dbReference>
<dbReference type="SUPFAM" id="SSF46689">
    <property type="entry name" value="Homeodomain-like"/>
    <property type="match status" value="1"/>
</dbReference>
<feature type="DNA-binding region" description="H-T-H motif" evidence="4">
    <location>
        <begin position="37"/>
        <end position="56"/>
    </location>
</feature>
<dbReference type="PROSITE" id="PS50977">
    <property type="entry name" value="HTH_TETR_2"/>
    <property type="match status" value="1"/>
</dbReference>
<dbReference type="RefSeq" id="WP_344944444.1">
    <property type="nucleotide sequence ID" value="NZ_BAAAZR010000017.1"/>
</dbReference>
<dbReference type="Gene3D" id="1.10.357.10">
    <property type="entry name" value="Tetracycline Repressor, domain 2"/>
    <property type="match status" value="1"/>
</dbReference>
<evidence type="ECO:0000313" key="6">
    <source>
        <dbReference type="EMBL" id="GAA3822439.1"/>
    </source>
</evidence>
<organism evidence="6 7">
    <name type="scientific">Sphaerisporangium flaviroseum</name>
    <dbReference type="NCBI Taxonomy" id="509199"/>
    <lineage>
        <taxon>Bacteria</taxon>
        <taxon>Bacillati</taxon>
        <taxon>Actinomycetota</taxon>
        <taxon>Actinomycetes</taxon>
        <taxon>Streptosporangiales</taxon>
        <taxon>Streptosporangiaceae</taxon>
        <taxon>Sphaerisporangium</taxon>
    </lineage>
</organism>